<keyword evidence="3" id="KW-0963">Cytoplasm</keyword>
<dbReference type="Pfam" id="PF01852">
    <property type="entry name" value="START"/>
    <property type="match status" value="1"/>
</dbReference>
<reference evidence="14 15" key="1">
    <citation type="journal article" date="2018" name="Gigascience">
        <title>Genomes of trombidid mites reveal novel predicted allergens and laterally-transferred genes associated with secondary metabolism.</title>
        <authorList>
            <person name="Dong X."/>
            <person name="Chaisiri K."/>
            <person name="Xia D."/>
            <person name="Armstrong S.D."/>
            <person name="Fang Y."/>
            <person name="Donnelly M.J."/>
            <person name="Kadowaki T."/>
            <person name="McGarry J.W."/>
            <person name="Darby A.C."/>
            <person name="Makepeace B.L."/>
        </authorList>
    </citation>
    <scope>NUCLEOTIDE SEQUENCE [LARGE SCALE GENOMIC DNA]</scope>
    <source>
        <strain evidence="14">UoL-UT</strain>
    </source>
</reference>
<evidence type="ECO:0000256" key="12">
    <source>
        <dbReference type="SAM" id="MobiDB-lite"/>
    </source>
</evidence>
<evidence type="ECO:0000256" key="11">
    <source>
        <dbReference type="ARBA" id="ARBA00079049"/>
    </source>
</evidence>
<gene>
    <name evidence="14" type="ORF">B4U80_03572</name>
</gene>
<protein>
    <recommendedName>
        <fullName evidence="9">Phosphatidylcholine transfer protein</fullName>
    </recommendedName>
    <alternativeName>
        <fullName evidence="11">START domain-containing protein 2</fullName>
    </alternativeName>
    <alternativeName>
        <fullName evidence="10">StAR-related lipid transfer protein 2</fullName>
    </alternativeName>
</protein>
<dbReference type="SMART" id="SM00234">
    <property type="entry name" value="START"/>
    <property type="match status" value="1"/>
</dbReference>
<evidence type="ECO:0000256" key="10">
    <source>
        <dbReference type="ARBA" id="ARBA00077188"/>
    </source>
</evidence>
<dbReference type="PANTHER" id="PTHR19308">
    <property type="entry name" value="PHOSPHATIDYLCHOLINE TRANSFER PROTEIN"/>
    <property type="match status" value="1"/>
</dbReference>
<dbReference type="AlphaFoldDB" id="A0A443SA61"/>
<evidence type="ECO:0000256" key="8">
    <source>
        <dbReference type="ARBA" id="ARBA00063535"/>
    </source>
</evidence>
<organism evidence="14 15">
    <name type="scientific">Leptotrombidium deliense</name>
    <dbReference type="NCBI Taxonomy" id="299467"/>
    <lineage>
        <taxon>Eukaryota</taxon>
        <taxon>Metazoa</taxon>
        <taxon>Ecdysozoa</taxon>
        <taxon>Arthropoda</taxon>
        <taxon>Chelicerata</taxon>
        <taxon>Arachnida</taxon>
        <taxon>Acari</taxon>
        <taxon>Acariformes</taxon>
        <taxon>Trombidiformes</taxon>
        <taxon>Prostigmata</taxon>
        <taxon>Anystina</taxon>
        <taxon>Parasitengona</taxon>
        <taxon>Trombiculoidea</taxon>
        <taxon>Trombiculidae</taxon>
        <taxon>Leptotrombidium</taxon>
    </lineage>
</organism>
<dbReference type="FunFam" id="3.30.530.20:FF:000017">
    <property type="entry name" value="Phosphatidylcholine transfer protein, putative"/>
    <property type="match status" value="1"/>
</dbReference>
<dbReference type="Gene3D" id="3.30.530.20">
    <property type="match status" value="1"/>
</dbReference>
<evidence type="ECO:0000256" key="9">
    <source>
        <dbReference type="ARBA" id="ARBA00069061"/>
    </source>
</evidence>
<dbReference type="InterPro" id="IPR051213">
    <property type="entry name" value="START_lipid_transfer"/>
</dbReference>
<evidence type="ECO:0000313" key="15">
    <source>
        <dbReference type="Proteomes" id="UP000288716"/>
    </source>
</evidence>
<evidence type="ECO:0000256" key="4">
    <source>
        <dbReference type="ARBA" id="ARBA00022553"/>
    </source>
</evidence>
<dbReference type="GO" id="GO:0006869">
    <property type="term" value="P:lipid transport"/>
    <property type="evidence" value="ECO:0007669"/>
    <property type="project" value="UniProtKB-KW"/>
</dbReference>
<comment type="subunit">
    <text evidence="8">Interacts with ACOT13/THEM2.</text>
</comment>
<evidence type="ECO:0000313" key="14">
    <source>
        <dbReference type="EMBL" id="RWS24412.1"/>
    </source>
</evidence>
<dbReference type="OrthoDB" id="1295045at2759"/>
<keyword evidence="5" id="KW-0007">Acetylation</keyword>
<dbReference type="EMBL" id="NCKV01004911">
    <property type="protein sequence ID" value="RWS24412.1"/>
    <property type="molecule type" value="Genomic_DNA"/>
</dbReference>
<dbReference type="VEuPathDB" id="VectorBase:LDEU007628"/>
<proteinExistence type="predicted"/>
<dbReference type="STRING" id="299467.A0A443SA61"/>
<feature type="region of interest" description="Disordered" evidence="12">
    <location>
        <begin position="331"/>
        <end position="360"/>
    </location>
</feature>
<keyword evidence="4" id="KW-0597">Phosphoprotein</keyword>
<keyword evidence="6" id="KW-0445">Lipid transport</keyword>
<evidence type="ECO:0000256" key="1">
    <source>
        <dbReference type="ARBA" id="ARBA00004496"/>
    </source>
</evidence>
<comment type="subcellular location">
    <subcellularLocation>
        <location evidence="1">Cytoplasm</location>
    </subcellularLocation>
</comment>
<dbReference type="GO" id="GO:0008289">
    <property type="term" value="F:lipid binding"/>
    <property type="evidence" value="ECO:0007669"/>
    <property type="project" value="UniProtKB-KW"/>
</dbReference>
<name>A0A443SA61_9ACAR</name>
<evidence type="ECO:0000256" key="2">
    <source>
        <dbReference type="ARBA" id="ARBA00022448"/>
    </source>
</evidence>
<evidence type="ECO:0000256" key="5">
    <source>
        <dbReference type="ARBA" id="ARBA00022990"/>
    </source>
</evidence>
<comment type="caution">
    <text evidence="14">The sequence shown here is derived from an EMBL/GenBank/DDBJ whole genome shotgun (WGS) entry which is preliminary data.</text>
</comment>
<dbReference type="Proteomes" id="UP000288716">
    <property type="component" value="Unassembled WGS sequence"/>
</dbReference>
<evidence type="ECO:0000259" key="13">
    <source>
        <dbReference type="PROSITE" id="PS50848"/>
    </source>
</evidence>
<accession>A0A443SA61</accession>
<dbReference type="InterPro" id="IPR023393">
    <property type="entry name" value="START-like_dom_sf"/>
</dbReference>
<keyword evidence="2" id="KW-0813">Transport</keyword>
<keyword evidence="15" id="KW-1185">Reference proteome</keyword>
<dbReference type="PANTHER" id="PTHR19308:SF8">
    <property type="entry name" value="STAR-RELATED LIPID TRANSFER PROTEIN 7, MITOCHONDRIAL"/>
    <property type="match status" value="1"/>
</dbReference>
<keyword evidence="7" id="KW-0446">Lipid-binding</keyword>
<feature type="domain" description="START" evidence="13">
    <location>
        <begin position="128"/>
        <end position="329"/>
    </location>
</feature>
<evidence type="ECO:0000256" key="3">
    <source>
        <dbReference type="ARBA" id="ARBA00022490"/>
    </source>
</evidence>
<dbReference type="SUPFAM" id="SSF55961">
    <property type="entry name" value="Bet v1-like"/>
    <property type="match status" value="1"/>
</dbReference>
<dbReference type="GO" id="GO:0005829">
    <property type="term" value="C:cytosol"/>
    <property type="evidence" value="ECO:0007669"/>
    <property type="project" value="UniProtKB-ARBA"/>
</dbReference>
<sequence>MLSNSALRLFSIQCNFHATQRVRRTSQVYWLYSRLYSERSVNSLLSRFWYRVRTKLSSLIRTNKLAANSCRFLLSSAGLFVWKNGISDEEIANTVEDFRTVFPKVISKEKLRSNSDHKEQSDTSSRLKNDGWELTVVRHNFQVWRKCSPDNHGLYQYKVFGTFTDIPARMFFIAQYDTDYRKEWDKLVIKLDVIDKERQDTATFEDNMDSGSEVIHWIMNYPFPMYSREYCYVRRAVIDKQNNVMVFVSRAVNHPNCPVSDSYVRVEEYTSRMVIKPHRSFDDNGFDYVLTYFDDPKSAFPSPAYNWMACSGVPQFVERVHQAAVHLHKNGNGNLKIEKSGGKSSQSNQSPISNRDFAYA</sequence>
<evidence type="ECO:0000256" key="6">
    <source>
        <dbReference type="ARBA" id="ARBA00023055"/>
    </source>
</evidence>
<evidence type="ECO:0000256" key="7">
    <source>
        <dbReference type="ARBA" id="ARBA00023121"/>
    </source>
</evidence>
<dbReference type="PROSITE" id="PS50848">
    <property type="entry name" value="START"/>
    <property type="match status" value="1"/>
</dbReference>
<dbReference type="InterPro" id="IPR002913">
    <property type="entry name" value="START_lipid-bd_dom"/>
</dbReference>